<dbReference type="GO" id="GO:0016757">
    <property type="term" value="F:glycosyltransferase activity"/>
    <property type="evidence" value="ECO:0007669"/>
    <property type="project" value="UniProtKB-KW"/>
</dbReference>
<evidence type="ECO:0000313" key="2">
    <source>
        <dbReference type="EMBL" id="MBQ0929618.1"/>
    </source>
</evidence>
<keyword evidence="3" id="KW-1185">Reference proteome</keyword>
<dbReference type="SUPFAM" id="SSF53756">
    <property type="entry name" value="UDP-Glycosyltransferase/glycogen phosphorylase"/>
    <property type="match status" value="1"/>
</dbReference>
<comment type="caution">
    <text evidence="2">The sequence shown here is derived from an EMBL/GenBank/DDBJ whole genome shotgun (WGS) entry which is preliminary data.</text>
</comment>
<dbReference type="RefSeq" id="WP_210851876.1">
    <property type="nucleotide sequence ID" value="NZ_JAGQDD010000002.1"/>
</dbReference>
<dbReference type="Pfam" id="PF13439">
    <property type="entry name" value="Glyco_transf_4"/>
    <property type="match status" value="1"/>
</dbReference>
<dbReference type="InterPro" id="IPR028098">
    <property type="entry name" value="Glyco_trans_4-like_N"/>
</dbReference>
<reference evidence="2 3" key="1">
    <citation type="submission" date="2021-04" db="EMBL/GenBank/DDBJ databases">
        <title>The genome sequence of Ideonella sp. 3Y2.</title>
        <authorList>
            <person name="Liu Y."/>
        </authorList>
    </citation>
    <scope>NUCLEOTIDE SEQUENCE [LARGE SCALE GENOMIC DNA]</scope>
    <source>
        <strain evidence="2 3">3Y2</strain>
    </source>
</reference>
<accession>A0A940Y8G9</accession>
<protein>
    <submittedName>
        <fullName evidence="2">Glycosyltransferase</fullName>
        <ecNumber evidence="2">2.4.-.-</ecNumber>
    </submittedName>
</protein>
<sequence>MSTAAPRRIALVDPGAYVLPYLYQLVRALAARGDAVSVWLSSTRYNAEFGQALRALPGVVLHERAISSSVAPRWRGALAYLAQLASVLRHARRQDLVNLQWVGAGPWWLEGLVFGVLLPCLGVPLALTVHNAVPHGFAGRQHRPTRWLATRAARLIFASQASLDDFLARYGESFRSRSTLLPHGLLPLTPEAPAQPCEPLPRPEALVFWGRVQPYKGIELFADLARHPGWRARGLPLEVHGAWAAELHPLRDELRGLGVTVVDAYLDEAALRALMQRPVLFLLPYQRATQSGAMYALLHHGRCFACSDSGDLGQFMRGHGLQDLLLGERSAEAVLALLDRLAARAEPLAAAFAQAQQALGWDRLLAAHPEAYAAWR</sequence>
<dbReference type="Proteomes" id="UP000676246">
    <property type="component" value="Unassembled WGS sequence"/>
</dbReference>
<dbReference type="EMBL" id="JAGQDD010000002">
    <property type="protein sequence ID" value="MBQ0929618.1"/>
    <property type="molecule type" value="Genomic_DNA"/>
</dbReference>
<dbReference type="AlphaFoldDB" id="A0A940Y8G9"/>
<name>A0A940Y8G9_9BURK</name>
<gene>
    <name evidence="2" type="ORF">KAK03_03900</name>
</gene>
<dbReference type="EC" id="2.4.-.-" evidence="2"/>
<dbReference type="Gene3D" id="3.40.50.2000">
    <property type="entry name" value="Glycogen Phosphorylase B"/>
    <property type="match status" value="2"/>
</dbReference>
<proteinExistence type="predicted"/>
<keyword evidence="2" id="KW-0328">Glycosyltransferase</keyword>
<evidence type="ECO:0000259" key="1">
    <source>
        <dbReference type="Pfam" id="PF13439"/>
    </source>
</evidence>
<keyword evidence="2" id="KW-0808">Transferase</keyword>
<organism evidence="2 3">
    <name type="scientific">Ideonella alba</name>
    <dbReference type="NCBI Taxonomy" id="2824118"/>
    <lineage>
        <taxon>Bacteria</taxon>
        <taxon>Pseudomonadati</taxon>
        <taxon>Pseudomonadota</taxon>
        <taxon>Betaproteobacteria</taxon>
        <taxon>Burkholderiales</taxon>
        <taxon>Sphaerotilaceae</taxon>
        <taxon>Ideonella</taxon>
    </lineage>
</organism>
<evidence type="ECO:0000313" key="3">
    <source>
        <dbReference type="Proteomes" id="UP000676246"/>
    </source>
</evidence>
<feature type="domain" description="Glycosyltransferase subfamily 4-like N-terminal" evidence="1">
    <location>
        <begin position="21"/>
        <end position="184"/>
    </location>
</feature>